<keyword evidence="2" id="KW-0812">Transmembrane</keyword>
<dbReference type="InterPro" id="IPR021840">
    <property type="entry name" value="DUF3433"/>
</dbReference>
<feature type="transmembrane region" description="Helical" evidence="2">
    <location>
        <begin position="1141"/>
        <end position="1159"/>
    </location>
</feature>
<feature type="transmembrane region" description="Helical" evidence="2">
    <location>
        <begin position="914"/>
        <end position="935"/>
    </location>
</feature>
<dbReference type="PANTHER" id="PTHR37544">
    <property type="entry name" value="SPRAY-RELATED"/>
    <property type="match status" value="1"/>
</dbReference>
<evidence type="ECO:0000313" key="4">
    <source>
        <dbReference type="Proteomes" id="UP001174694"/>
    </source>
</evidence>
<organism evidence="3 4">
    <name type="scientific">Pleurostoma richardsiae</name>
    <dbReference type="NCBI Taxonomy" id="41990"/>
    <lineage>
        <taxon>Eukaryota</taxon>
        <taxon>Fungi</taxon>
        <taxon>Dikarya</taxon>
        <taxon>Ascomycota</taxon>
        <taxon>Pezizomycotina</taxon>
        <taxon>Sordariomycetes</taxon>
        <taxon>Sordariomycetidae</taxon>
        <taxon>Calosphaeriales</taxon>
        <taxon>Pleurostomataceae</taxon>
        <taxon>Pleurostoma</taxon>
    </lineage>
</organism>
<evidence type="ECO:0000256" key="2">
    <source>
        <dbReference type="SAM" id="Phobius"/>
    </source>
</evidence>
<feature type="transmembrane region" description="Helical" evidence="2">
    <location>
        <begin position="1078"/>
        <end position="1103"/>
    </location>
</feature>
<feature type="region of interest" description="Disordered" evidence="1">
    <location>
        <begin position="143"/>
        <end position="168"/>
    </location>
</feature>
<comment type="caution">
    <text evidence="3">The sequence shown here is derived from an EMBL/GenBank/DDBJ whole genome shotgun (WGS) entry which is preliminary data.</text>
</comment>
<dbReference type="EMBL" id="JANBVO010000054">
    <property type="protein sequence ID" value="KAJ9132990.1"/>
    <property type="molecule type" value="Genomic_DNA"/>
</dbReference>
<protein>
    <submittedName>
        <fullName evidence="3">Zonadhesin</fullName>
    </submittedName>
</protein>
<dbReference type="Proteomes" id="UP001174694">
    <property type="component" value="Unassembled WGS sequence"/>
</dbReference>
<accession>A0AA38R444</accession>
<keyword evidence="4" id="KW-1185">Reference proteome</keyword>
<feature type="region of interest" description="Disordered" evidence="1">
    <location>
        <begin position="187"/>
        <end position="367"/>
    </location>
</feature>
<sequence>MFQPREQAELSAYQYNVQATEDYEQFRDRLDRNKEVLRPRGSRGNYRPTPLRWPFILCQIILLCGAIGVIVYVDKAMPHSESTVEIEGRAVAMRRDENTTSTLDGSIASSDAAVTSLVSSSAAQVLSATSSVSETLDGSELSSLTAAATPTTDPSTSSVALSTPSSTLEVTTTAETIVSSTVLPTTVSSLSTADETPETTSSTPDTTTAAETSETTSSVSDGTTSSATATLSQQSKAGSSVSRSSDSSASAITSTDSASSSGLSSSRTLSTASSVSGSSSSTLTSLGSSSASTPQLSSTSETTRQQSSSTPRASASSAVSSTSTPPKTSVSSTSQLTSSSSVTSSRPSTSSSTGTSSSGGHVSTGVTVITTRVPKTYTKPGTTVTFVTSVSTVITSTIVVTFSSVLSGTAYSTTQLSTFTLSAHVSSASDESFARTTEEVTTFSSAFLTSEPATTVLGTSTSEVAYTTVVSSVATSTESAQVYVSYGETVITSSYTVQVDPTTENRPPQTQTVVDVHGGATYTFVQTQAPQTHVTDVVQVVTGVYTPPAETDVTLVAGSQMTEVIVVTPSAQTNPVLVNAVTVVDGTLVTYLQTQSPQTRFTLIDGVLTTIVETPPPQTVVATEGGVLTTIGVMSTPQGSFEPVTYSFLTTVGGTLTTMVLTQPPQSVVTTIDGTAVTLWTTPPPETLTTVVGGTPTTEVSVTTPTGTEPITMTIVTSISGRLSTLVTTRPASTFLSTISSKLTTVDSSSLRTSLSTKSASTTTVYSVSTPTPTGSGGNGSVVVTTQSFSLSPADYFVGTFLPIFVAVMLVIPLRIIDLNAKLYQPFHALTKPGGASGADSMTLEYNGLKGFITPAVTLAQGHPVPFVTTLMVTCASFMAPLATEALGLKIHGQCKITAIEGCAVALGISPAAAYALIGIISLIILLLLSLLFILRGWETGVYANPWNIAGIASLASNPDLCMRPMSEARIRKDLAHKQFAFGYYDTPDGEEHYGIVLLDQSGQALQHRSVDDRDEQQRGQSSEAGGRMPFIALGYAWRIGFMLLLIGLLTLILYYHLTLSQPSSFKAFMNTHSFGVRFFFAALGVLITFAWASLFISVAVIVPYQAMSKRGQPPETSILVSQPTNAFSGLYAAFRQRHPYLFVAALMAVLAEFLPVILSNVPYSLTQTLASHNVCARLSIALLTLMIAAVAASFLVRWPRLPVDPRSIAGAAYYIGDSAMAADFTGLSRLDAKEKDQRVKEMGRRYFYGEMLGRSGWRRMGVDSEGGMQGGTAYAGFQLDRDGLR</sequence>
<feature type="transmembrane region" description="Helical" evidence="2">
    <location>
        <begin position="1179"/>
        <end position="1197"/>
    </location>
</feature>
<gene>
    <name evidence="3" type="ORF">NKR23_g11028</name>
</gene>
<reference evidence="3" key="1">
    <citation type="submission" date="2022-07" db="EMBL/GenBank/DDBJ databases">
        <title>Fungi with potential for degradation of polypropylene.</title>
        <authorList>
            <person name="Gostincar C."/>
        </authorList>
    </citation>
    <scope>NUCLEOTIDE SEQUENCE</scope>
    <source>
        <strain evidence="3">EXF-13308</strain>
    </source>
</reference>
<name>A0AA38R444_9PEZI</name>
<feature type="transmembrane region" description="Helical" evidence="2">
    <location>
        <begin position="53"/>
        <end position="73"/>
    </location>
</feature>
<feature type="transmembrane region" description="Helical" evidence="2">
    <location>
        <begin position="1036"/>
        <end position="1058"/>
    </location>
</feature>
<dbReference type="Pfam" id="PF11915">
    <property type="entry name" value="DUF3433"/>
    <property type="match status" value="2"/>
</dbReference>
<keyword evidence="2" id="KW-0472">Membrane</keyword>
<proteinExistence type="predicted"/>
<keyword evidence="2" id="KW-1133">Transmembrane helix</keyword>
<dbReference type="PANTHER" id="PTHR37544:SF3">
    <property type="entry name" value="SPRAY"/>
    <property type="match status" value="1"/>
</dbReference>
<evidence type="ECO:0000256" key="1">
    <source>
        <dbReference type="SAM" id="MobiDB-lite"/>
    </source>
</evidence>
<evidence type="ECO:0000313" key="3">
    <source>
        <dbReference type="EMBL" id="KAJ9132990.1"/>
    </source>
</evidence>